<feature type="transmembrane region" description="Helical" evidence="13">
    <location>
        <begin position="49"/>
        <end position="68"/>
    </location>
</feature>
<comment type="similarity">
    <text evidence="12">Belongs to the cytochrome b561 family.</text>
</comment>
<dbReference type="InterPro" id="IPR052168">
    <property type="entry name" value="Cytochrome_b561_oxidase"/>
</dbReference>
<keyword evidence="16" id="KW-1185">Reference proteome</keyword>
<evidence type="ECO:0000256" key="6">
    <source>
        <dbReference type="ARBA" id="ARBA00022692"/>
    </source>
</evidence>
<dbReference type="AlphaFoldDB" id="A0A432XSD8"/>
<evidence type="ECO:0000256" key="12">
    <source>
        <dbReference type="ARBA" id="ARBA00037975"/>
    </source>
</evidence>
<evidence type="ECO:0000256" key="8">
    <source>
        <dbReference type="ARBA" id="ARBA00022982"/>
    </source>
</evidence>
<dbReference type="OrthoDB" id="9793784at2"/>
<keyword evidence="3" id="KW-0813">Transport</keyword>
<keyword evidence="8" id="KW-0249">Electron transport</keyword>
<keyword evidence="6 13" id="KW-0812">Transmembrane</keyword>
<dbReference type="InterPro" id="IPR016174">
    <property type="entry name" value="Di-haem_cyt_TM"/>
</dbReference>
<dbReference type="GO" id="GO:0046872">
    <property type="term" value="F:metal ion binding"/>
    <property type="evidence" value="ECO:0007669"/>
    <property type="project" value="UniProtKB-KW"/>
</dbReference>
<keyword evidence="4" id="KW-1003">Cell membrane</keyword>
<evidence type="ECO:0000256" key="7">
    <source>
        <dbReference type="ARBA" id="ARBA00022723"/>
    </source>
</evidence>
<keyword evidence="11 13" id="KW-0472">Membrane</keyword>
<feature type="transmembrane region" description="Helical" evidence="13">
    <location>
        <begin position="12"/>
        <end position="34"/>
    </location>
</feature>
<protein>
    <submittedName>
        <fullName evidence="15">Cytochrome b</fullName>
    </submittedName>
</protein>
<dbReference type="PANTHER" id="PTHR30529:SF1">
    <property type="entry name" value="CYTOCHROME B561 HOMOLOG 2"/>
    <property type="match status" value="1"/>
</dbReference>
<dbReference type="Gene3D" id="1.20.950.20">
    <property type="entry name" value="Transmembrane di-heme cytochromes, Chain C"/>
    <property type="match status" value="2"/>
</dbReference>
<evidence type="ECO:0000256" key="10">
    <source>
        <dbReference type="ARBA" id="ARBA00023004"/>
    </source>
</evidence>
<evidence type="ECO:0000256" key="9">
    <source>
        <dbReference type="ARBA" id="ARBA00022989"/>
    </source>
</evidence>
<keyword evidence="5" id="KW-0349">Heme</keyword>
<dbReference type="Pfam" id="PF01292">
    <property type="entry name" value="Ni_hydr_CYTB"/>
    <property type="match status" value="1"/>
</dbReference>
<dbReference type="InterPro" id="IPR011577">
    <property type="entry name" value="Cyt_b561_bac/Ni-Hgenase"/>
</dbReference>
<proteinExistence type="inferred from homology"/>
<dbReference type="GO" id="GO:0009055">
    <property type="term" value="F:electron transfer activity"/>
    <property type="evidence" value="ECO:0007669"/>
    <property type="project" value="InterPro"/>
</dbReference>
<feature type="domain" description="Cytochrome b561 bacterial/Ni-hydrogenase" evidence="14">
    <location>
        <begin position="9"/>
        <end position="177"/>
    </location>
</feature>
<evidence type="ECO:0000313" key="15">
    <source>
        <dbReference type="EMBL" id="RUO51656.1"/>
    </source>
</evidence>
<comment type="subcellular location">
    <subcellularLocation>
        <location evidence="2">Cell membrane</location>
        <topology evidence="2">Multi-pass membrane protein</topology>
    </subcellularLocation>
</comment>
<feature type="transmembrane region" description="Helical" evidence="13">
    <location>
        <begin position="89"/>
        <end position="108"/>
    </location>
</feature>
<evidence type="ECO:0000259" key="14">
    <source>
        <dbReference type="Pfam" id="PF01292"/>
    </source>
</evidence>
<comment type="cofactor">
    <cofactor evidence="1">
        <name>heme b</name>
        <dbReference type="ChEBI" id="CHEBI:60344"/>
    </cofactor>
</comment>
<organism evidence="15 16">
    <name type="scientific">Idiomarina fontislapidosi</name>
    <dbReference type="NCBI Taxonomy" id="263723"/>
    <lineage>
        <taxon>Bacteria</taxon>
        <taxon>Pseudomonadati</taxon>
        <taxon>Pseudomonadota</taxon>
        <taxon>Gammaproteobacteria</taxon>
        <taxon>Alteromonadales</taxon>
        <taxon>Idiomarinaceae</taxon>
        <taxon>Idiomarina</taxon>
    </lineage>
</organism>
<dbReference type="Proteomes" id="UP000287330">
    <property type="component" value="Unassembled WGS sequence"/>
</dbReference>
<dbReference type="PANTHER" id="PTHR30529">
    <property type="entry name" value="CYTOCHROME B561"/>
    <property type="match status" value="1"/>
</dbReference>
<name>A0A432XSD8_9GAMM</name>
<keyword evidence="10" id="KW-0408">Iron</keyword>
<feature type="transmembrane region" description="Helical" evidence="13">
    <location>
        <begin position="144"/>
        <end position="161"/>
    </location>
</feature>
<dbReference type="GO" id="GO:0005886">
    <property type="term" value="C:plasma membrane"/>
    <property type="evidence" value="ECO:0007669"/>
    <property type="project" value="UniProtKB-SubCell"/>
</dbReference>
<comment type="caution">
    <text evidence="15">The sequence shown here is derived from an EMBL/GenBank/DDBJ whole genome shotgun (WGS) entry which is preliminary data.</text>
</comment>
<evidence type="ECO:0000256" key="3">
    <source>
        <dbReference type="ARBA" id="ARBA00022448"/>
    </source>
</evidence>
<dbReference type="GO" id="GO:0022904">
    <property type="term" value="P:respiratory electron transport chain"/>
    <property type="evidence" value="ECO:0007669"/>
    <property type="project" value="InterPro"/>
</dbReference>
<dbReference type="SUPFAM" id="SSF81342">
    <property type="entry name" value="Transmembrane di-heme cytochromes"/>
    <property type="match status" value="1"/>
</dbReference>
<evidence type="ECO:0000256" key="13">
    <source>
        <dbReference type="SAM" id="Phobius"/>
    </source>
</evidence>
<accession>A0A432XSD8</accession>
<evidence type="ECO:0000256" key="2">
    <source>
        <dbReference type="ARBA" id="ARBA00004651"/>
    </source>
</evidence>
<dbReference type="EMBL" id="PIPV01000009">
    <property type="protein sequence ID" value="RUO51656.1"/>
    <property type="molecule type" value="Genomic_DNA"/>
</dbReference>
<evidence type="ECO:0000256" key="11">
    <source>
        <dbReference type="ARBA" id="ARBA00023136"/>
    </source>
</evidence>
<sequence length="178" mass="20501">MNRTRSAGYDVLMIIIHWVSALLVFGLFALGWWMVDLTYYSNWYTTAPWWHKSLGLFVLFVTLFRVLWRFIKGAPELDGSRFERKAAKLGHFVIYLSLLAVVFSGYLISTGEGKPISFFDWFDVPALPFQLEQQATLAGIIHEYIAYALVILALGHSVMALKHHFIDKRSTLVRMIKP</sequence>
<dbReference type="GO" id="GO:0020037">
    <property type="term" value="F:heme binding"/>
    <property type="evidence" value="ECO:0007669"/>
    <property type="project" value="TreeGrafter"/>
</dbReference>
<evidence type="ECO:0000256" key="5">
    <source>
        <dbReference type="ARBA" id="ARBA00022617"/>
    </source>
</evidence>
<evidence type="ECO:0000256" key="4">
    <source>
        <dbReference type="ARBA" id="ARBA00022475"/>
    </source>
</evidence>
<keyword evidence="7" id="KW-0479">Metal-binding</keyword>
<dbReference type="RefSeq" id="WP_110575555.1">
    <property type="nucleotide sequence ID" value="NZ_PIPV01000009.1"/>
</dbReference>
<keyword evidence="9 13" id="KW-1133">Transmembrane helix</keyword>
<reference evidence="16" key="1">
    <citation type="journal article" date="2018" name="Front. Microbiol.">
        <title>Genome-Based Analysis Reveals the Taxonomy and Diversity of the Family Idiomarinaceae.</title>
        <authorList>
            <person name="Liu Y."/>
            <person name="Lai Q."/>
            <person name="Shao Z."/>
        </authorList>
    </citation>
    <scope>NUCLEOTIDE SEQUENCE [LARGE SCALE GENOMIC DNA]</scope>
    <source>
        <strain evidence="16">F23</strain>
    </source>
</reference>
<gene>
    <name evidence="15" type="ORF">CWE25_10270</name>
</gene>
<evidence type="ECO:0000313" key="16">
    <source>
        <dbReference type="Proteomes" id="UP000287330"/>
    </source>
</evidence>
<evidence type="ECO:0000256" key="1">
    <source>
        <dbReference type="ARBA" id="ARBA00001970"/>
    </source>
</evidence>